<dbReference type="Proteomes" id="UP000502196">
    <property type="component" value="Chromosome"/>
</dbReference>
<keyword evidence="2 3" id="KW-0862">Zinc</keyword>
<dbReference type="GO" id="GO:0004476">
    <property type="term" value="F:mannose-6-phosphate isomerase activity"/>
    <property type="evidence" value="ECO:0007669"/>
    <property type="project" value="UniProtKB-UniRule"/>
</dbReference>
<reference evidence="8" key="2">
    <citation type="journal article" date="2018" name="Genome Announc.">
        <title>Complete Genome Sequence of Kyrpidia sp. Strain EA-1, a Thermophilic Knallgas Bacterium, Isolated from the Azores.</title>
        <authorList>
            <person name="Reiner J.E."/>
            <person name="Lapp C.J."/>
            <person name="Bunk B."/>
            <person name="Sproer C."/>
            <person name="Overmann J."/>
            <person name="Gescher J."/>
        </authorList>
    </citation>
    <scope>NUCLEOTIDE SEQUENCE</scope>
    <source>
        <strain evidence="8">EA-1</strain>
    </source>
</reference>
<evidence type="ECO:0000256" key="2">
    <source>
        <dbReference type="ARBA" id="ARBA00022833"/>
    </source>
</evidence>
<dbReference type="InterPro" id="IPR051804">
    <property type="entry name" value="Carb_Metab_Reg_Kinase/Isom"/>
</dbReference>
<evidence type="ECO:0000259" key="6">
    <source>
        <dbReference type="Pfam" id="PF20511"/>
    </source>
</evidence>
<evidence type="ECO:0000256" key="3">
    <source>
        <dbReference type="PIRNR" id="PIRNR036894"/>
    </source>
</evidence>
<dbReference type="PANTHER" id="PTHR42742:SF3">
    <property type="entry name" value="FRUCTOKINASE"/>
    <property type="match status" value="1"/>
</dbReference>
<comment type="similarity">
    <text evidence="3">Belongs to the mannose-6-phosphate isomerase type 1 family.</text>
</comment>
<dbReference type="SUPFAM" id="SSF51182">
    <property type="entry name" value="RmlC-like cupins"/>
    <property type="match status" value="1"/>
</dbReference>
<dbReference type="InterPro" id="IPR046457">
    <property type="entry name" value="PMI_typeI_cat"/>
</dbReference>
<organism evidence="8 10">
    <name type="scientific">Kyrpidia spormannii</name>
    <dbReference type="NCBI Taxonomy" id="2055160"/>
    <lineage>
        <taxon>Bacteria</taxon>
        <taxon>Bacillati</taxon>
        <taxon>Bacillota</taxon>
        <taxon>Bacilli</taxon>
        <taxon>Bacillales</taxon>
        <taxon>Alicyclobacillaceae</taxon>
        <taxon>Kyrpidia</taxon>
    </lineage>
</organism>
<evidence type="ECO:0000313" key="9">
    <source>
        <dbReference type="EMBL" id="CAB3391945.1"/>
    </source>
</evidence>
<evidence type="ECO:0000256" key="1">
    <source>
        <dbReference type="ARBA" id="ARBA00022723"/>
    </source>
</evidence>
<keyword evidence="3 8" id="KW-0413">Isomerase</keyword>
<dbReference type="InterPro" id="IPR014710">
    <property type="entry name" value="RmlC-like_jellyroll"/>
</dbReference>
<reference evidence="10" key="1">
    <citation type="submission" date="2017-11" db="EMBL/GenBank/DDBJ databases">
        <title>Complete Genome Sequence of Kyrpidia sp. Strain EA-1, a thermophilic, hydrogen-oxidizing Bacterium, isolated from the Azores.</title>
        <authorList>
            <person name="Reiner J.E."/>
            <person name="Lapp C.J."/>
            <person name="Bunk B."/>
            <person name="Gescher J."/>
        </authorList>
    </citation>
    <scope>NUCLEOTIDE SEQUENCE [LARGE SCALE GENOMIC DNA]</scope>
    <source>
        <strain evidence="10">EA-1</strain>
    </source>
</reference>
<gene>
    <name evidence="9" type="primary">gmuF</name>
    <name evidence="9" type="ORF">COOX1_1164</name>
    <name evidence="8" type="ORF">CVV65_04885</name>
</gene>
<dbReference type="GO" id="GO:0005975">
    <property type="term" value="P:carbohydrate metabolic process"/>
    <property type="evidence" value="ECO:0007669"/>
    <property type="project" value="UniProtKB-UniRule"/>
</dbReference>
<evidence type="ECO:0000259" key="7">
    <source>
        <dbReference type="Pfam" id="PF21621"/>
    </source>
</evidence>
<dbReference type="GO" id="GO:0008270">
    <property type="term" value="F:zinc ion binding"/>
    <property type="evidence" value="ECO:0007669"/>
    <property type="project" value="UniProtKB-UniRule"/>
</dbReference>
<dbReference type="EMBL" id="CP024955">
    <property type="protein sequence ID" value="ATY84367.1"/>
    <property type="molecule type" value="Genomic_DNA"/>
</dbReference>
<dbReference type="Proteomes" id="UP000231932">
    <property type="component" value="Chromosome"/>
</dbReference>
<accession>A0A2K8N6D2</accession>
<feature type="domain" description="Phosphomannose isomerase type I catalytic" evidence="6">
    <location>
        <begin position="9"/>
        <end position="103"/>
    </location>
</feature>
<feature type="binding site" evidence="4">
    <location>
        <position position="97"/>
    </location>
    <ligand>
        <name>Zn(2+)</name>
        <dbReference type="ChEBI" id="CHEBI:29105"/>
    </ligand>
</feature>
<protein>
    <recommendedName>
        <fullName evidence="3">Mannose-6-phosphate isomerase</fullName>
        <ecNumber evidence="3">5.3.1.8</ecNumber>
    </recommendedName>
</protein>
<comment type="catalytic activity">
    <reaction evidence="3">
        <text>D-mannose 6-phosphate = D-fructose 6-phosphate</text>
        <dbReference type="Rhea" id="RHEA:12356"/>
        <dbReference type="ChEBI" id="CHEBI:58735"/>
        <dbReference type="ChEBI" id="CHEBI:61527"/>
        <dbReference type="EC" id="5.3.1.8"/>
    </reaction>
</comment>
<dbReference type="KEGG" id="kyr:CVV65_04885"/>
<dbReference type="Gene3D" id="2.60.120.10">
    <property type="entry name" value="Jelly Rolls"/>
    <property type="match status" value="2"/>
</dbReference>
<dbReference type="OrthoDB" id="9808275at2"/>
<dbReference type="PIRSF" id="PIRSF036894">
    <property type="entry name" value="PMI_Firm_short"/>
    <property type="match status" value="1"/>
</dbReference>
<dbReference type="InterPro" id="IPR014628">
    <property type="entry name" value="Man6P_isomerase_Firm_short"/>
</dbReference>
<dbReference type="Pfam" id="PF20511">
    <property type="entry name" value="PMI_typeI_cat"/>
    <property type="match status" value="1"/>
</dbReference>
<dbReference type="AlphaFoldDB" id="A0A2K8N6D2"/>
<name>A0A2K8N6D2_9BACL</name>
<evidence type="ECO:0000256" key="5">
    <source>
        <dbReference type="PIRSR" id="PIRSR036894-2"/>
    </source>
</evidence>
<dbReference type="EMBL" id="LR792683">
    <property type="protein sequence ID" value="CAB3391945.1"/>
    <property type="molecule type" value="Genomic_DNA"/>
</dbReference>
<sequence length="321" mass="35439">MKAYPLSFRPVFQERIWGGSRLREFGYSGASDGIGEAWVISDHDHGPTPVADGPLAGKRLSEVMKANPEWFGLPPGARFPLLVKVIDASEDLSVQVHPDDRYARPRGDAGKTEAWFVLFAEPGASIVYGHRAQTREDFEKRMKEGAWGNLLVKVPVRAGDFFYVPAGTLHAIGRGLLILEIQQSSDTTYRVYDYDRVGADGRKRDLHVKEALAVTRCPSPKPQRPGYARSGRVGAVIEHLVRGEVFTIDHWLVDGEARVDECGVFRLISVIQGSGEVVWDHGRRSVAKGDHLLLPAVLHPVVLSGRFEALFSAPVISTRAK</sequence>
<evidence type="ECO:0000313" key="8">
    <source>
        <dbReference type="EMBL" id="ATY84367.1"/>
    </source>
</evidence>
<feature type="active site" evidence="5">
    <location>
        <position position="190"/>
    </location>
</feature>
<feature type="binding site" evidence="4">
    <location>
        <position position="170"/>
    </location>
    <ligand>
        <name>Zn(2+)</name>
        <dbReference type="ChEBI" id="CHEBI:29105"/>
    </ligand>
</feature>
<dbReference type="InterPro" id="IPR011051">
    <property type="entry name" value="RmlC_Cupin_sf"/>
</dbReference>
<feature type="domain" description="Mannose-6-phosphate isomerase cupin" evidence="7">
    <location>
        <begin position="238"/>
        <end position="312"/>
    </location>
</feature>
<reference evidence="9 11" key="3">
    <citation type="submission" date="2020-04" db="EMBL/GenBank/DDBJ databases">
        <authorList>
            <person name="Hogendoorn C."/>
        </authorList>
    </citation>
    <scope>NUCLEOTIDE SEQUENCE [LARGE SCALE GENOMIC DNA]</scope>
    <source>
        <strain evidence="9">COOX1</strain>
    </source>
</reference>
<evidence type="ECO:0000313" key="10">
    <source>
        <dbReference type="Proteomes" id="UP000231932"/>
    </source>
</evidence>
<evidence type="ECO:0000313" key="11">
    <source>
        <dbReference type="Proteomes" id="UP000502196"/>
    </source>
</evidence>
<dbReference type="RefSeq" id="WP_100667191.1">
    <property type="nucleotide sequence ID" value="NZ_CP024955.1"/>
</dbReference>
<dbReference type="CDD" id="cd07010">
    <property type="entry name" value="cupin_PMI_type_I_N_bac"/>
    <property type="match status" value="1"/>
</dbReference>
<evidence type="ECO:0000256" key="4">
    <source>
        <dbReference type="PIRSR" id="PIRSR036894-1"/>
    </source>
</evidence>
<dbReference type="Pfam" id="PF21621">
    <property type="entry name" value="MPI_cupin_dom"/>
    <property type="match status" value="1"/>
</dbReference>
<dbReference type="EC" id="5.3.1.8" evidence="3"/>
<proteinExistence type="inferred from homology"/>
<dbReference type="PANTHER" id="PTHR42742">
    <property type="entry name" value="TRANSCRIPTIONAL REPRESSOR MPRA"/>
    <property type="match status" value="1"/>
</dbReference>
<keyword evidence="10" id="KW-1185">Reference proteome</keyword>
<feature type="binding site" evidence="4">
    <location>
        <position position="113"/>
    </location>
    <ligand>
        <name>Zn(2+)</name>
        <dbReference type="ChEBI" id="CHEBI:29105"/>
    </ligand>
</feature>
<dbReference type="InterPro" id="IPR049071">
    <property type="entry name" value="MPI_cupin_dom"/>
</dbReference>
<keyword evidence="1 3" id="KW-0479">Metal-binding</keyword>
<comment type="cofactor">
    <cofactor evidence="4">
        <name>Zn(2+)</name>
        <dbReference type="ChEBI" id="CHEBI:29105"/>
    </cofactor>
    <text evidence="4">Binds 1 zinc ion per subunit.</text>
</comment>